<sequence length="806" mass="84745">DAAAAASRAIADAQRANELARQSVNVARQALGHAAAAKADAELTRSAADAALREAGIASFQSRVAGRAAINARASAMAIADPAAKALSVAEQYAETDNDAAMAVDVANSAVLIGAEQSAAAQQHAADAQAAALHAAEEALRAQEQVKPAYAAAQKAAEEAARAVRASKVAIDAARGAAAEANATVAAASDAARAAQRATAYSNAAEGMAVEAGHDAAVARQAAGAARAYANQAQTAATNADTIAKQISAASISANKFANAMKTTAAAMVKIAQDMHTAVKQIGDLAEAEKLARQTSWMQTWRDYVEKKLNARDYPDWLKDFYRGESEAVLGIVGGVWMVGLCALGAPGNTPGNTPDSDEACDMLKDGVQAIIDNPGSLIHLDEWRNGEYAKALGMTVVDLLTLELPKIGKVTAGIDLLKDGISAGLAKLLSGELLTALKALGTDVIDAALKKLGALKLTRLLELNVDLPKKITFSADELSALKLVIDLKGFAAVENALKGLIDGKSILDGLEDLLKACAGDSFAPDTRVLLGDGTTKPIGDVRIGDEVLATDPQTGVTAAEPVTELHRNLDTEFADVSVGSGSGDEVVRSTRHHPFWNVTTRSWTDAGDLRPGDALLGHDGLTTVTAVKRYTGSRIMHNLTVADVHTYYVLAGDASVLVHNCNGAYDWTPGNRPGLDTDPQAPIPSGSWIRPGEALDRGVKDRPLEYHYVVMKDGSLRAIRTDYMFALKDSAGHTSLAERQAVHMAGKFEVNELGQIIMFDNWSGHYGPKAIPGFTSLEEIARAAFRKHGLPEPDKNAWVYHEFPW</sequence>
<dbReference type="Proteomes" id="UP000601027">
    <property type="component" value="Unassembled WGS sequence"/>
</dbReference>
<dbReference type="NCBIfam" id="TIGR01443">
    <property type="entry name" value="intein_Cterm"/>
    <property type="match status" value="1"/>
</dbReference>
<dbReference type="Pfam" id="PF07591">
    <property type="entry name" value="PT-HINT"/>
    <property type="match status" value="1"/>
</dbReference>
<keyword evidence="3" id="KW-1185">Reference proteome</keyword>
<organism evidence="2 3">
    <name type="scientific">Micromonospora parastrephiae</name>
    <dbReference type="NCBI Taxonomy" id="2806101"/>
    <lineage>
        <taxon>Bacteria</taxon>
        <taxon>Bacillati</taxon>
        <taxon>Actinomycetota</taxon>
        <taxon>Actinomycetes</taxon>
        <taxon>Micromonosporales</taxon>
        <taxon>Micromonosporaceae</taxon>
        <taxon>Micromonospora</taxon>
    </lineage>
</organism>
<proteinExistence type="predicted"/>
<accession>A0ABS1Y240</accession>
<protein>
    <recommendedName>
        <fullName evidence="1">Hint domain-containing protein</fullName>
    </recommendedName>
</protein>
<dbReference type="InterPro" id="IPR030934">
    <property type="entry name" value="Intein_C"/>
</dbReference>
<dbReference type="SMART" id="SM00306">
    <property type="entry name" value="HintN"/>
    <property type="match status" value="1"/>
</dbReference>
<reference evidence="2 3" key="1">
    <citation type="submission" date="2021-01" db="EMBL/GenBank/DDBJ databases">
        <title>Draft genome sequence of Micromonospora sp. strain STR1_7.</title>
        <authorList>
            <person name="Karlyshev A."/>
            <person name="Jawad R."/>
        </authorList>
    </citation>
    <scope>NUCLEOTIDE SEQUENCE [LARGE SCALE GENOMIC DNA]</scope>
    <source>
        <strain evidence="2 3">STR1-7</strain>
    </source>
</reference>
<dbReference type="RefSeq" id="WP_255545335.1">
    <property type="nucleotide sequence ID" value="NZ_JAEVHM010000298.1"/>
</dbReference>
<dbReference type="CDD" id="cd00081">
    <property type="entry name" value="Hint"/>
    <property type="match status" value="1"/>
</dbReference>
<dbReference type="Gene3D" id="2.170.16.10">
    <property type="entry name" value="Hedgehog/Intein (Hint) domain"/>
    <property type="match status" value="1"/>
</dbReference>
<evidence type="ECO:0000313" key="3">
    <source>
        <dbReference type="Proteomes" id="UP000601027"/>
    </source>
</evidence>
<evidence type="ECO:0000313" key="2">
    <source>
        <dbReference type="EMBL" id="MBM0235590.1"/>
    </source>
</evidence>
<name>A0ABS1Y240_9ACTN</name>
<dbReference type="EMBL" id="JAEVHM010000298">
    <property type="protein sequence ID" value="MBM0235590.1"/>
    <property type="molecule type" value="Genomic_DNA"/>
</dbReference>
<feature type="domain" description="Hint" evidence="1">
    <location>
        <begin position="520"/>
        <end position="620"/>
    </location>
</feature>
<evidence type="ECO:0000259" key="1">
    <source>
        <dbReference type="SMART" id="SM00306"/>
    </source>
</evidence>
<dbReference type="InterPro" id="IPR003587">
    <property type="entry name" value="Hint_dom_N"/>
</dbReference>
<dbReference type="InterPro" id="IPR036844">
    <property type="entry name" value="Hint_dom_sf"/>
</dbReference>
<feature type="non-terminal residue" evidence="2">
    <location>
        <position position="1"/>
    </location>
</feature>
<dbReference type="SUPFAM" id="SSF51294">
    <property type="entry name" value="Hedgehog/intein (Hint) domain"/>
    <property type="match status" value="1"/>
</dbReference>
<gene>
    <name evidence="2" type="ORF">JNW91_29760</name>
</gene>
<comment type="caution">
    <text evidence="2">The sequence shown here is derived from an EMBL/GenBank/DDBJ whole genome shotgun (WGS) entry which is preliminary data.</text>
</comment>